<dbReference type="CDD" id="cd00063">
    <property type="entry name" value="FN3"/>
    <property type="match status" value="1"/>
</dbReference>
<protein>
    <recommendedName>
        <fullName evidence="1">Fibronectin type-III domain-containing protein</fullName>
    </recommendedName>
</protein>
<dbReference type="InterPro" id="IPR036116">
    <property type="entry name" value="FN3_sf"/>
</dbReference>
<sequence length="109" mass="12684">MTAFTIGRHYLVEKMDSKKGRWETVSEVTRGTQCPVNRLEEGNRYLFRVTAVSKEGPSEPCETTTETLAKNPFGKWRIVLTQITYFSCLSRVSRLPVDQYYEIYSPYFV</sequence>
<name>A0A3S5FF44_9PLAT</name>
<dbReference type="PROSITE" id="PS50853">
    <property type="entry name" value="FN3"/>
    <property type="match status" value="1"/>
</dbReference>
<dbReference type="OrthoDB" id="504170at2759"/>
<dbReference type="AlphaFoldDB" id="A0A3S5FF44"/>
<dbReference type="Gene3D" id="2.60.40.10">
    <property type="entry name" value="Immunoglobulins"/>
    <property type="match status" value="1"/>
</dbReference>
<evidence type="ECO:0000259" key="1">
    <source>
        <dbReference type="PROSITE" id="PS50853"/>
    </source>
</evidence>
<proteinExistence type="predicted"/>
<dbReference type="SUPFAM" id="SSF49265">
    <property type="entry name" value="Fibronectin type III"/>
    <property type="match status" value="1"/>
</dbReference>
<evidence type="ECO:0000313" key="3">
    <source>
        <dbReference type="Proteomes" id="UP000784294"/>
    </source>
</evidence>
<dbReference type="EMBL" id="CAAALY010102989">
    <property type="protein sequence ID" value="VEL29421.1"/>
    <property type="molecule type" value="Genomic_DNA"/>
</dbReference>
<dbReference type="Proteomes" id="UP000784294">
    <property type="component" value="Unassembled WGS sequence"/>
</dbReference>
<comment type="caution">
    <text evidence="2">The sequence shown here is derived from an EMBL/GenBank/DDBJ whole genome shotgun (WGS) entry which is preliminary data.</text>
</comment>
<accession>A0A3S5FF44</accession>
<dbReference type="InterPro" id="IPR013783">
    <property type="entry name" value="Ig-like_fold"/>
</dbReference>
<feature type="domain" description="Fibronectin type-III" evidence="1">
    <location>
        <begin position="1"/>
        <end position="72"/>
    </location>
</feature>
<evidence type="ECO:0000313" key="2">
    <source>
        <dbReference type="EMBL" id="VEL29421.1"/>
    </source>
</evidence>
<dbReference type="InterPro" id="IPR003961">
    <property type="entry name" value="FN3_dom"/>
</dbReference>
<gene>
    <name evidence="2" type="ORF">PXEA_LOCUS22861</name>
</gene>
<reference evidence="2" key="1">
    <citation type="submission" date="2018-11" db="EMBL/GenBank/DDBJ databases">
        <authorList>
            <consortium name="Pathogen Informatics"/>
        </authorList>
    </citation>
    <scope>NUCLEOTIDE SEQUENCE</scope>
</reference>
<keyword evidence="3" id="KW-1185">Reference proteome</keyword>
<organism evidence="2 3">
    <name type="scientific">Protopolystoma xenopodis</name>
    <dbReference type="NCBI Taxonomy" id="117903"/>
    <lineage>
        <taxon>Eukaryota</taxon>
        <taxon>Metazoa</taxon>
        <taxon>Spiralia</taxon>
        <taxon>Lophotrochozoa</taxon>
        <taxon>Platyhelminthes</taxon>
        <taxon>Monogenea</taxon>
        <taxon>Polyopisthocotylea</taxon>
        <taxon>Polystomatidea</taxon>
        <taxon>Polystomatidae</taxon>
        <taxon>Protopolystoma</taxon>
    </lineage>
</organism>